<evidence type="ECO:0000256" key="2">
    <source>
        <dbReference type="ARBA" id="ARBA00022679"/>
    </source>
</evidence>
<dbReference type="GO" id="GO:0052908">
    <property type="term" value="F:16S rRNA (adenine(1518)-N(6)/adenine(1519)-N(6))-dimethyltransferase activity"/>
    <property type="evidence" value="ECO:0007669"/>
    <property type="project" value="UniProtKB-EC"/>
</dbReference>
<dbReference type="Gene3D" id="3.40.50.150">
    <property type="entry name" value="Vaccinia Virus protein VP39"/>
    <property type="match status" value="1"/>
</dbReference>
<feature type="binding site" evidence="5">
    <location>
        <position position="10"/>
    </location>
    <ligand>
        <name>S-adenosyl-L-methionine</name>
        <dbReference type="ChEBI" id="CHEBI:59789"/>
    </ligand>
</feature>
<evidence type="ECO:0000313" key="7">
    <source>
        <dbReference type="EMBL" id="AIE97585.1"/>
    </source>
</evidence>
<feature type="binding site" evidence="5">
    <location>
        <position position="83"/>
    </location>
    <ligand>
        <name>S-adenosyl-L-methionine</name>
        <dbReference type="ChEBI" id="CHEBI:59789"/>
    </ligand>
</feature>
<dbReference type="SUPFAM" id="SSF53335">
    <property type="entry name" value="S-adenosyl-L-methionine-dependent methyltransferases"/>
    <property type="match status" value="1"/>
</dbReference>
<proteinExistence type="inferred from homology"/>
<evidence type="ECO:0000259" key="6">
    <source>
        <dbReference type="SMART" id="SM00650"/>
    </source>
</evidence>
<dbReference type="InterPro" id="IPR029063">
    <property type="entry name" value="SAM-dependent_MTases_sf"/>
</dbReference>
<reference evidence="7" key="1">
    <citation type="journal article" date="2014" name="Genome Biol. Evol.">
        <title>Pangenome evidence for extensive interdomain horizontal transfer affecting lineage core and shell genes in uncultured planktonic thaumarchaeota and euryarchaeota.</title>
        <authorList>
            <person name="Deschamps P."/>
            <person name="Zivanovic Y."/>
            <person name="Moreira D."/>
            <person name="Rodriguez-Valera F."/>
            <person name="Lopez-Garcia P."/>
        </authorList>
    </citation>
    <scope>NUCLEOTIDE SEQUENCE</scope>
</reference>
<evidence type="ECO:0000256" key="1">
    <source>
        <dbReference type="ARBA" id="ARBA00022603"/>
    </source>
</evidence>
<sequence length="233" mass="26897">MNKRKDLGQHFLKSKTIARSIVDSAKITRNDIVLEIGTGYGILIPYVCKNAKQVFSIENDHDLYLSAKSNFHDYSNLVLEYGDGFKSVHSFSIFISNLPYSKSRFAIEWLLQKKVSRAVIMVQKEFAEKLVSNEEHKAISVLANYGFRIKFLMNVRKSNFFPMPKVDSVVILLEQKKVIQKILISTVNRIFSYRRKTLQNILKQFDVNSTSKKRLDELSGDEIIKIAQKIIRS</sequence>
<feature type="binding site" evidence="5">
    <location>
        <position position="97"/>
    </location>
    <ligand>
        <name>S-adenosyl-L-methionine</name>
        <dbReference type="ChEBI" id="CHEBI:59789"/>
    </ligand>
</feature>
<protein>
    <submittedName>
        <fullName evidence="7">Ribosomal RNA adenine methylase transferase (KsgA)</fullName>
        <ecNumber evidence="7">2.1.1.182</ecNumber>
    </submittedName>
</protein>
<name>A0A075G0Q4_9ARCH</name>
<feature type="binding site" evidence="5">
    <location>
        <position position="12"/>
    </location>
    <ligand>
        <name>S-adenosyl-L-methionine</name>
        <dbReference type="ChEBI" id="CHEBI:59789"/>
    </ligand>
</feature>
<dbReference type="GO" id="GO:0003723">
    <property type="term" value="F:RNA binding"/>
    <property type="evidence" value="ECO:0007669"/>
    <property type="project" value="UniProtKB-UniRule"/>
</dbReference>
<dbReference type="SMART" id="SM00650">
    <property type="entry name" value="rADc"/>
    <property type="match status" value="1"/>
</dbReference>
<dbReference type="PANTHER" id="PTHR11727:SF7">
    <property type="entry name" value="DIMETHYLADENOSINE TRANSFERASE-RELATED"/>
    <property type="match status" value="1"/>
</dbReference>
<dbReference type="Pfam" id="PF00398">
    <property type="entry name" value="RrnaAD"/>
    <property type="match status" value="1"/>
</dbReference>
<dbReference type="EC" id="2.1.1.182" evidence="7"/>
<feature type="domain" description="Ribosomal RNA adenine methylase transferase N-terminal" evidence="6">
    <location>
        <begin position="17"/>
        <end position="177"/>
    </location>
</feature>
<keyword evidence="1 5" id="KW-0489">Methyltransferase</keyword>
<dbReference type="PANTHER" id="PTHR11727">
    <property type="entry name" value="DIMETHYLADENOSINE TRANSFERASE"/>
    <property type="match status" value="1"/>
</dbReference>
<evidence type="ECO:0000256" key="5">
    <source>
        <dbReference type="PROSITE-ProRule" id="PRU01026"/>
    </source>
</evidence>
<feature type="binding site" evidence="5">
    <location>
        <position position="37"/>
    </location>
    <ligand>
        <name>S-adenosyl-L-methionine</name>
        <dbReference type="ChEBI" id="CHEBI:59789"/>
    </ligand>
</feature>
<keyword evidence="2 5" id="KW-0808">Transferase</keyword>
<keyword evidence="3 5" id="KW-0949">S-adenosyl-L-methionine</keyword>
<organism evidence="7">
    <name type="scientific">uncultured marine thaumarchaeote KM3_01_F07</name>
    <dbReference type="NCBI Taxonomy" id="1455953"/>
    <lineage>
        <taxon>Archaea</taxon>
        <taxon>Nitrososphaerota</taxon>
        <taxon>environmental samples</taxon>
    </lineage>
</organism>
<dbReference type="EMBL" id="KF900512">
    <property type="protein sequence ID" value="AIE97585.1"/>
    <property type="molecule type" value="Genomic_DNA"/>
</dbReference>
<accession>A0A075G0Q4</accession>
<evidence type="ECO:0000256" key="3">
    <source>
        <dbReference type="ARBA" id="ARBA00022691"/>
    </source>
</evidence>
<gene>
    <name evidence="7" type="primary">ksgA</name>
</gene>
<feature type="binding site" evidence="5">
    <location>
        <position position="58"/>
    </location>
    <ligand>
        <name>S-adenosyl-L-methionine</name>
        <dbReference type="ChEBI" id="CHEBI:59789"/>
    </ligand>
</feature>
<dbReference type="InterPro" id="IPR020598">
    <property type="entry name" value="rRNA_Ade_methylase_Trfase_N"/>
</dbReference>
<keyword evidence="4 5" id="KW-0694">RNA-binding</keyword>
<dbReference type="AlphaFoldDB" id="A0A075G0Q4"/>
<dbReference type="PROSITE" id="PS51689">
    <property type="entry name" value="SAM_RNA_A_N6_MT"/>
    <property type="match status" value="1"/>
</dbReference>
<evidence type="ECO:0000256" key="4">
    <source>
        <dbReference type="ARBA" id="ARBA00022884"/>
    </source>
</evidence>
<comment type="similarity">
    <text evidence="5">Belongs to the class I-like SAM-binding methyltransferase superfamily. rRNA adenine N(6)-methyltransferase family.</text>
</comment>
<dbReference type="InterPro" id="IPR001737">
    <property type="entry name" value="KsgA/Erm"/>
</dbReference>